<protein>
    <submittedName>
        <fullName evidence="1">Uncharacterized protein</fullName>
    </submittedName>
</protein>
<name>A0ACB1ANJ1_MELEN</name>
<evidence type="ECO:0000313" key="1">
    <source>
        <dbReference type="EMBL" id="CAK5092122.1"/>
    </source>
</evidence>
<proteinExistence type="predicted"/>
<keyword evidence="2" id="KW-1185">Reference proteome</keyword>
<accession>A0ACB1ANJ1</accession>
<reference evidence="1" key="1">
    <citation type="submission" date="2023-11" db="EMBL/GenBank/DDBJ databases">
        <authorList>
            <person name="Poullet M."/>
        </authorList>
    </citation>
    <scope>NUCLEOTIDE SEQUENCE</scope>
    <source>
        <strain evidence="1">E1834</strain>
    </source>
</reference>
<organism evidence="1 2">
    <name type="scientific">Meloidogyne enterolobii</name>
    <name type="common">Root-knot nematode worm</name>
    <name type="synonym">Meloidogyne mayaguensis</name>
    <dbReference type="NCBI Taxonomy" id="390850"/>
    <lineage>
        <taxon>Eukaryota</taxon>
        <taxon>Metazoa</taxon>
        <taxon>Ecdysozoa</taxon>
        <taxon>Nematoda</taxon>
        <taxon>Chromadorea</taxon>
        <taxon>Rhabditida</taxon>
        <taxon>Tylenchina</taxon>
        <taxon>Tylenchomorpha</taxon>
        <taxon>Tylenchoidea</taxon>
        <taxon>Meloidogynidae</taxon>
        <taxon>Meloidogyninae</taxon>
        <taxon>Meloidogyne</taxon>
    </lineage>
</organism>
<sequence length="916" mass="108383">MGPDSYSDILPSFSVSNVDSQDDERFTLDSEMAQQFIQANPDLAQFASLLANNHTYLELLDQLISQVDQELESNRRMQGKIRAKLSRPFENVPQSRAYSNISVPCWPPYFKDSDGMLRAAGVETTNEQRHTWIDEVERINRRITYIRSRSVNDFLKEHSNYDSVDWSKLSARDFKGVRTISQLRQKWCNEMCPLYNKSGWTLSEDEKLIDLSRDFSNWDVISEMLDVSRPPFLCFQRLNYLRQNEHEPKPWTPVEDQKLRKLILMHRVGDEIPWQRSWFAFLFSLILFIFKIFVALYMPGRSKLNCEYRYTRSLSEKIRHGRWTEGEDILLLEAINKYGPRNWVKISNHVRGRSALQCRDRWIHVLDHKRRDRPWTWEEHMRLFYGVRLFGRDECAKIARILPGRNNMDVRMRIRFLVKLQIETKMKEKPVIFRHFANNYSFFKTRRKNILDEFSKYLETKQNDKKASMAARLGLGSFVATSNVGVHLDYTNVTKSRVKEFDDWSVMNSGRWMKHQYKNPNEQDHNDLLHELEQLPDKIREETLLWLKESDVRFEAELEQEKELPEDPKQCVDFYNKMFTAERVDQLYSSINELLPPRECDILYYIKHQRRPRKIGVLKQRKYPKKKKERLAMEEIVANIDKLDNTRTIGLRWSDKLLIDLNKEMVKLPQDERRHYLMAKLCGAIRHRMHHSTVKKFKTDVNFVGEAFQQMLEYVRDRVNKVHNQVIIAPKEPTPIKLPTPTPTQPPLVLPSNWRNLTMKELIQMKIPPKLLNSLAEAARSEQPQEISVPVHEKEKDLTVKDASIISIQNRVMKIYLKNLLPPCIATVTCMDLYNKTIRQQLKKDLNSYSDFEPDAPGTSTQTPRVFDLDKAYGWSDIKDKVRATPEYALLKMRMFRLFFYPLAMVKAINAQQNNL</sequence>
<dbReference type="Proteomes" id="UP001497535">
    <property type="component" value="Unassembled WGS sequence"/>
</dbReference>
<comment type="caution">
    <text evidence="1">The sequence shown here is derived from an EMBL/GenBank/DDBJ whole genome shotgun (WGS) entry which is preliminary data.</text>
</comment>
<evidence type="ECO:0000313" key="2">
    <source>
        <dbReference type="Proteomes" id="UP001497535"/>
    </source>
</evidence>
<gene>
    <name evidence="1" type="ORF">MENTE1834_LOCUS40012</name>
</gene>
<dbReference type="EMBL" id="CAVMJV010000093">
    <property type="protein sequence ID" value="CAK5092122.1"/>
    <property type="molecule type" value="Genomic_DNA"/>
</dbReference>